<dbReference type="SUPFAM" id="SSF55874">
    <property type="entry name" value="ATPase domain of HSP90 chaperone/DNA topoisomerase II/histidine kinase"/>
    <property type="match status" value="1"/>
</dbReference>
<dbReference type="GO" id="GO:0005524">
    <property type="term" value="F:ATP binding"/>
    <property type="evidence" value="ECO:0007669"/>
    <property type="project" value="UniProtKB-KW"/>
</dbReference>
<dbReference type="Gene3D" id="3.30.565.10">
    <property type="entry name" value="Histidine kinase-like ATPase, C-terminal domain"/>
    <property type="match status" value="1"/>
</dbReference>
<dbReference type="SMART" id="SM00387">
    <property type="entry name" value="HATPase_c"/>
    <property type="match status" value="1"/>
</dbReference>
<name>A0ABU3L2C7_9FLAO</name>
<evidence type="ECO:0000313" key="6">
    <source>
        <dbReference type="Proteomes" id="UP001250656"/>
    </source>
</evidence>
<evidence type="ECO:0000313" key="5">
    <source>
        <dbReference type="EMBL" id="MDT7827334.1"/>
    </source>
</evidence>
<dbReference type="PRINTS" id="PR00344">
    <property type="entry name" value="BCTRLSENSOR"/>
</dbReference>
<protein>
    <recommendedName>
        <fullName evidence="2">histidine kinase</fullName>
        <ecNumber evidence="2">2.7.13.3</ecNumber>
    </recommendedName>
</protein>
<dbReference type="Gene3D" id="1.10.287.130">
    <property type="match status" value="1"/>
</dbReference>
<dbReference type="CDD" id="cd00082">
    <property type="entry name" value="HisKA"/>
    <property type="match status" value="1"/>
</dbReference>
<dbReference type="InterPro" id="IPR036890">
    <property type="entry name" value="HATPase_C_sf"/>
</dbReference>
<dbReference type="PANTHER" id="PTHR43065:SF50">
    <property type="entry name" value="HISTIDINE KINASE"/>
    <property type="match status" value="1"/>
</dbReference>
<dbReference type="RefSeq" id="WP_314012208.1">
    <property type="nucleotide sequence ID" value="NZ_JAVTTP010000001.1"/>
</dbReference>
<accession>A0ABU3L2C7</accession>
<dbReference type="InterPro" id="IPR003594">
    <property type="entry name" value="HATPase_dom"/>
</dbReference>
<organism evidence="5 6">
    <name type="scientific">Pricia mediterranea</name>
    <dbReference type="NCBI Taxonomy" id="3076079"/>
    <lineage>
        <taxon>Bacteria</taxon>
        <taxon>Pseudomonadati</taxon>
        <taxon>Bacteroidota</taxon>
        <taxon>Flavobacteriia</taxon>
        <taxon>Flavobacteriales</taxon>
        <taxon>Flavobacteriaceae</taxon>
        <taxon>Pricia</taxon>
    </lineage>
</organism>
<sequence length="367" mass="40790">MNKNLQSVLDVIHGNSALNETDKKTIADFLKQAEKIIVLNEFKFHRVEKERNTLSILLEETIDELQKKSLVLEGANKTLRITLEDLKEAQQQLIMSEKMASLGQLTAGVAHEINNPINFVSANIKPLKEDLSEIIEGIHRYEDVIKKNKLEAFFEGVGQFNKDQDLAFTLQEVQELLKGIEEGAKRTSEIVKGLRNFSRLDQNVMKKADLNEGLDSTLAILHNVYKDDIEIVKEYGTIPEVECLPGEINQVLMNILSNAIQAITGAGKICIQTWEANNHVKIMIKDTGAGMDQAVQSKIFDPFFTTKEVGKGTGLGLSISYGIIKKHKGKIEVESVVGKGTEFIISLPVDQNENSGTKNTSQDGIKS</sequence>
<dbReference type="Proteomes" id="UP001250656">
    <property type="component" value="Unassembled WGS sequence"/>
</dbReference>
<keyword evidence="3" id="KW-0597">Phosphoprotein</keyword>
<dbReference type="InterPro" id="IPR004358">
    <property type="entry name" value="Sig_transdc_His_kin-like_C"/>
</dbReference>
<dbReference type="Pfam" id="PF02518">
    <property type="entry name" value="HATPase_c"/>
    <property type="match status" value="1"/>
</dbReference>
<gene>
    <name evidence="5" type="ORF">RQM65_01485</name>
</gene>
<feature type="domain" description="Histidine kinase" evidence="4">
    <location>
        <begin position="108"/>
        <end position="351"/>
    </location>
</feature>
<comment type="caution">
    <text evidence="5">The sequence shown here is derived from an EMBL/GenBank/DDBJ whole genome shotgun (WGS) entry which is preliminary data.</text>
</comment>
<dbReference type="InterPro" id="IPR003661">
    <property type="entry name" value="HisK_dim/P_dom"/>
</dbReference>
<evidence type="ECO:0000259" key="4">
    <source>
        <dbReference type="PROSITE" id="PS50109"/>
    </source>
</evidence>
<keyword evidence="5" id="KW-0547">Nucleotide-binding</keyword>
<dbReference type="EMBL" id="JAVTTP010000001">
    <property type="protein sequence ID" value="MDT7827334.1"/>
    <property type="molecule type" value="Genomic_DNA"/>
</dbReference>
<dbReference type="SMART" id="SM00388">
    <property type="entry name" value="HisKA"/>
    <property type="match status" value="1"/>
</dbReference>
<dbReference type="InterPro" id="IPR036097">
    <property type="entry name" value="HisK_dim/P_sf"/>
</dbReference>
<dbReference type="PANTHER" id="PTHR43065">
    <property type="entry name" value="SENSOR HISTIDINE KINASE"/>
    <property type="match status" value="1"/>
</dbReference>
<evidence type="ECO:0000256" key="1">
    <source>
        <dbReference type="ARBA" id="ARBA00000085"/>
    </source>
</evidence>
<dbReference type="PROSITE" id="PS50109">
    <property type="entry name" value="HIS_KIN"/>
    <property type="match status" value="1"/>
</dbReference>
<dbReference type="InterPro" id="IPR005467">
    <property type="entry name" value="His_kinase_dom"/>
</dbReference>
<keyword evidence="6" id="KW-1185">Reference proteome</keyword>
<dbReference type="SUPFAM" id="SSF47384">
    <property type="entry name" value="Homodimeric domain of signal transducing histidine kinase"/>
    <property type="match status" value="1"/>
</dbReference>
<keyword evidence="5" id="KW-0067">ATP-binding</keyword>
<reference evidence="5 6" key="1">
    <citation type="submission" date="2023-09" db="EMBL/GenBank/DDBJ databases">
        <title>Novel taxa isolated from Blanes Bay.</title>
        <authorList>
            <person name="Rey-Velasco X."/>
            <person name="Lucena T."/>
        </authorList>
    </citation>
    <scope>NUCLEOTIDE SEQUENCE [LARGE SCALE GENOMIC DNA]</scope>
    <source>
        <strain evidence="5 6">S334</strain>
    </source>
</reference>
<proteinExistence type="predicted"/>
<evidence type="ECO:0000256" key="2">
    <source>
        <dbReference type="ARBA" id="ARBA00012438"/>
    </source>
</evidence>
<evidence type="ECO:0000256" key="3">
    <source>
        <dbReference type="ARBA" id="ARBA00022553"/>
    </source>
</evidence>
<comment type="catalytic activity">
    <reaction evidence="1">
        <text>ATP + protein L-histidine = ADP + protein N-phospho-L-histidine.</text>
        <dbReference type="EC" id="2.7.13.3"/>
    </reaction>
</comment>
<dbReference type="EC" id="2.7.13.3" evidence="2"/>